<dbReference type="InterPro" id="IPR006311">
    <property type="entry name" value="TAT_signal"/>
</dbReference>
<comment type="caution">
    <text evidence="5">The sequence shown here is derived from an EMBL/GenBank/DDBJ whole genome shotgun (WGS) entry which is preliminary data.</text>
</comment>
<dbReference type="GO" id="GO:0042597">
    <property type="term" value="C:periplasmic space"/>
    <property type="evidence" value="ECO:0007669"/>
    <property type="project" value="UniProtKB-SubCell"/>
</dbReference>
<keyword evidence="4" id="KW-0732">Signal</keyword>
<evidence type="ECO:0008006" key="7">
    <source>
        <dbReference type="Google" id="ProtNLM"/>
    </source>
</evidence>
<reference evidence="5 6" key="1">
    <citation type="journal article" date="2014" name="Nature">
        <title>An environmental bacterial taxon with a large and distinct metabolic repertoire.</title>
        <authorList>
            <person name="Wilson M.C."/>
            <person name="Mori T."/>
            <person name="Ruckert C."/>
            <person name="Uria A.R."/>
            <person name="Helf M.J."/>
            <person name="Takada K."/>
            <person name="Gernert C."/>
            <person name="Steffens U.A."/>
            <person name="Heycke N."/>
            <person name="Schmitt S."/>
            <person name="Rinke C."/>
            <person name="Helfrich E.J."/>
            <person name="Brachmann A.O."/>
            <person name="Gurgui C."/>
            <person name="Wakimoto T."/>
            <person name="Kracht M."/>
            <person name="Crusemann M."/>
            <person name="Hentschel U."/>
            <person name="Abe I."/>
            <person name="Matsunaga S."/>
            <person name="Kalinowski J."/>
            <person name="Takeyama H."/>
            <person name="Piel J."/>
        </authorList>
    </citation>
    <scope>NUCLEOTIDE SEQUENCE [LARGE SCALE GENOMIC DNA]</scope>
    <source>
        <strain evidence="6">TSY1</strain>
    </source>
</reference>
<evidence type="ECO:0000256" key="3">
    <source>
        <dbReference type="ARBA" id="ARBA00022448"/>
    </source>
</evidence>
<evidence type="ECO:0000256" key="2">
    <source>
        <dbReference type="ARBA" id="ARBA00008520"/>
    </source>
</evidence>
<gene>
    <name evidence="5" type="ORF">ETSY1_09535</name>
</gene>
<dbReference type="PANTHER" id="PTHR43649:SF34">
    <property type="entry name" value="ABC TRANSPORTER PERIPLASMIC-BINDING PROTEIN YCJN-RELATED"/>
    <property type="match status" value="1"/>
</dbReference>
<dbReference type="PANTHER" id="PTHR43649">
    <property type="entry name" value="ARABINOSE-BINDING PROTEIN-RELATED"/>
    <property type="match status" value="1"/>
</dbReference>
<dbReference type="PROSITE" id="PS51318">
    <property type="entry name" value="TAT"/>
    <property type="match status" value="1"/>
</dbReference>
<dbReference type="EMBL" id="AZHW01000295">
    <property type="protein sequence ID" value="ETX00881.1"/>
    <property type="molecule type" value="Genomic_DNA"/>
</dbReference>
<evidence type="ECO:0000313" key="6">
    <source>
        <dbReference type="Proteomes" id="UP000019141"/>
    </source>
</evidence>
<evidence type="ECO:0000256" key="1">
    <source>
        <dbReference type="ARBA" id="ARBA00004418"/>
    </source>
</evidence>
<dbReference type="Gene3D" id="3.40.190.10">
    <property type="entry name" value="Periplasmic binding protein-like II"/>
    <property type="match status" value="1"/>
</dbReference>
<comment type="similarity">
    <text evidence="2">Belongs to the bacterial solute-binding protein 1 family.</text>
</comment>
<dbReference type="InterPro" id="IPR006059">
    <property type="entry name" value="SBP"/>
</dbReference>
<dbReference type="Proteomes" id="UP000019141">
    <property type="component" value="Unassembled WGS sequence"/>
</dbReference>
<dbReference type="AlphaFoldDB" id="W4LT47"/>
<dbReference type="Pfam" id="PF13416">
    <property type="entry name" value="SBP_bac_8"/>
    <property type="match status" value="1"/>
</dbReference>
<dbReference type="SUPFAM" id="SSF53850">
    <property type="entry name" value="Periplasmic binding protein-like II"/>
    <property type="match status" value="1"/>
</dbReference>
<name>W4LT47_ENTF1</name>
<accession>W4LT47</accession>
<keyword evidence="6" id="KW-1185">Reference proteome</keyword>
<evidence type="ECO:0000313" key="5">
    <source>
        <dbReference type="EMBL" id="ETX00881.1"/>
    </source>
</evidence>
<proteinExistence type="inferred from homology"/>
<protein>
    <recommendedName>
        <fullName evidence="7">Sugar ABC transporter substrate-binding protein</fullName>
    </recommendedName>
</protein>
<organism evidence="5 6">
    <name type="scientific">Entotheonella factor</name>
    <dbReference type="NCBI Taxonomy" id="1429438"/>
    <lineage>
        <taxon>Bacteria</taxon>
        <taxon>Pseudomonadati</taxon>
        <taxon>Nitrospinota/Tectimicrobiota group</taxon>
        <taxon>Candidatus Tectimicrobiota</taxon>
        <taxon>Candidatus Entotheonellia</taxon>
        <taxon>Candidatus Entotheonellales</taxon>
        <taxon>Candidatus Entotheonellaceae</taxon>
        <taxon>Candidatus Entotheonella</taxon>
    </lineage>
</organism>
<sequence>MSTKRLIHHHQPGLSRMTRREFVKAASVASVMATGAMLGVQAPVFAQDKSIHILAWSHFIKEADVMMRDELIPAFKKATGVGVKYETINANDLNARLTAAVESRTGPDIFQTIWNQPHLYAAGIEDHNALAEELGVAKQYTFQREAAYVDGVYRGIPYYGIGGAVAYRKDIFQDLGIEKVPETLDEYLEAGTKLKDEGWPIGQSLGHTFGDAPGFSYPLLWSFGGKEVDEDGKVAINSKETLMACEYLKEFWDKCCDTSGLSWDDSSNNRAFFAETIGATLNGASIYFVARNNPEKAPPGLADKMGHFLFPKGPAGQYSTILPFTHAVAGYSKQKDAAKDFIRFLMDKKNYENYILVQKGYGLGVTPDWENHAFWKEDPAVEPYRLNAKNGRNFGYAGAYNRQAAEVQAKYIIVDLFARVAKGDSPKSSIAEAEKELKNVYERG</sequence>
<dbReference type="HOGENOM" id="CLU_031285_13_2_7"/>
<keyword evidence="3" id="KW-0813">Transport</keyword>
<comment type="subcellular location">
    <subcellularLocation>
        <location evidence="1">Periplasm</location>
    </subcellularLocation>
</comment>
<evidence type="ECO:0000256" key="4">
    <source>
        <dbReference type="ARBA" id="ARBA00022729"/>
    </source>
</evidence>
<dbReference type="InterPro" id="IPR050490">
    <property type="entry name" value="Bact_solute-bd_prot1"/>
</dbReference>